<dbReference type="PIRSF" id="PIRSF016838">
    <property type="entry name" value="PafC"/>
    <property type="match status" value="1"/>
</dbReference>
<name>A0A940T358_9MICO</name>
<feature type="domain" description="WYL" evidence="1">
    <location>
        <begin position="155"/>
        <end position="218"/>
    </location>
</feature>
<evidence type="ECO:0000313" key="4">
    <source>
        <dbReference type="Proteomes" id="UP000675163"/>
    </source>
</evidence>
<dbReference type="InterPro" id="IPR028349">
    <property type="entry name" value="PafC-like"/>
</dbReference>
<protein>
    <submittedName>
        <fullName evidence="3">Proteasome accessory factor C</fullName>
    </submittedName>
</protein>
<dbReference type="PANTHER" id="PTHR34580">
    <property type="match status" value="1"/>
</dbReference>
<proteinExistence type="predicted"/>
<evidence type="ECO:0000259" key="2">
    <source>
        <dbReference type="Pfam" id="PF19187"/>
    </source>
</evidence>
<keyword evidence="4" id="KW-1185">Reference proteome</keyword>
<sequence length="327" mass="35047">MTKPVHKKSAERVVMLLSMIGFLRERNGATVGEIAKRFEVTAAEVRSLISFLGTAGVPGDTLSYQHEDLFDIDWDALETLDEVWLTQVIAVDAAPRFSPAETAALVAGLHALTPMLPEPGAARAQALSAKLARALGASAHALSLQQDDADARVPLLIEALHDGRVVTFGYRDAHGTATERTVEPLALNQDGDAWYLRSFCLTRQAERSFRVAQMSELRLGDPVDAGIVESGESAAPLAEAEGGESYASYELIARVPAESLGALAGFAPRVIEESAPGVLRVAIHAWHRSLALQLMRIAPGRVVIESPEAARTAVHEWASRALAAYDA</sequence>
<comment type="caution">
    <text evidence="3">The sequence shown here is derived from an EMBL/GenBank/DDBJ whole genome shotgun (WGS) entry which is preliminary data.</text>
</comment>
<gene>
    <name evidence="3" type="ORF">JOF28_000596</name>
</gene>
<dbReference type="RefSeq" id="WP_209704399.1">
    <property type="nucleotide sequence ID" value="NZ_JAFIDA010000001.1"/>
</dbReference>
<keyword evidence="3" id="KW-0647">Proteasome</keyword>
<dbReference type="InterPro" id="IPR051534">
    <property type="entry name" value="CBASS_pafABC_assoc_protein"/>
</dbReference>
<feature type="domain" description="PafC HTH" evidence="2">
    <location>
        <begin position="11"/>
        <end position="132"/>
    </location>
</feature>
<dbReference type="Pfam" id="PF19187">
    <property type="entry name" value="HTH_PafC"/>
    <property type="match status" value="1"/>
</dbReference>
<organism evidence="3 4">
    <name type="scientific">Leucobacter exalbidus</name>
    <dbReference type="NCBI Taxonomy" id="662960"/>
    <lineage>
        <taxon>Bacteria</taxon>
        <taxon>Bacillati</taxon>
        <taxon>Actinomycetota</taxon>
        <taxon>Actinomycetes</taxon>
        <taxon>Micrococcales</taxon>
        <taxon>Microbacteriaceae</taxon>
        <taxon>Leucobacter</taxon>
    </lineage>
</organism>
<evidence type="ECO:0000313" key="3">
    <source>
        <dbReference type="EMBL" id="MBP1325364.1"/>
    </source>
</evidence>
<dbReference type="PROSITE" id="PS52050">
    <property type="entry name" value="WYL"/>
    <property type="match status" value="1"/>
</dbReference>
<evidence type="ECO:0000259" key="1">
    <source>
        <dbReference type="Pfam" id="PF13280"/>
    </source>
</evidence>
<reference evidence="3" key="1">
    <citation type="submission" date="2021-02" db="EMBL/GenBank/DDBJ databases">
        <title>Sequencing the genomes of 1000 actinobacteria strains.</title>
        <authorList>
            <person name="Klenk H.-P."/>
        </authorList>
    </citation>
    <scope>NUCLEOTIDE SEQUENCE</scope>
    <source>
        <strain evidence="3">DSM 22850</strain>
    </source>
</reference>
<dbReference type="Pfam" id="PF13280">
    <property type="entry name" value="WYL"/>
    <property type="match status" value="1"/>
</dbReference>
<dbReference type="InterPro" id="IPR026881">
    <property type="entry name" value="WYL_dom"/>
</dbReference>
<dbReference type="AlphaFoldDB" id="A0A940T358"/>
<accession>A0A940T358</accession>
<dbReference type="GO" id="GO:0000502">
    <property type="term" value="C:proteasome complex"/>
    <property type="evidence" value="ECO:0007669"/>
    <property type="project" value="UniProtKB-KW"/>
</dbReference>
<dbReference type="InterPro" id="IPR043839">
    <property type="entry name" value="PafC_HTH"/>
</dbReference>
<dbReference type="EMBL" id="JAFIDA010000001">
    <property type="protein sequence ID" value="MBP1325364.1"/>
    <property type="molecule type" value="Genomic_DNA"/>
</dbReference>
<dbReference type="Proteomes" id="UP000675163">
    <property type="component" value="Unassembled WGS sequence"/>
</dbReference>
<dbReference type="PANTHER" id="PTHR34580:SF3">
    <property type="entry name" value="PROTEIN PAFB"/>
    <property type="match status" value="1"/>
</dbReference>